<dbReference type="AlphaFoldDB" id="A0AA42IZ42"/>
<dbReference type="Proteomes" id="UP001169242">
    <property type="component" value="Unassembled WGS sequence"/>
</dbReference>
<organism evidence="2 3">
    <name type="scientific">Holtiella tumoricola</name>
    <dbReference type="NCBI Taxonomy" id="3018743"/>
    <lineage>
        <taxon>Bacteria</taxon>
        <taxon>Bacillati</taxon>
        <taxon>Bacillota</taxon>
        <taxon>Clostridia</taxon>
        <taxon>Lachnospirales</taxon>
        <taxon>Cellulosilyticaceae</taxon>
        <taxon>Holtiella</taxon>
    </lineage>
</organism>
<reference evidence="2" key="1">
    <citation type="journal article" date="2023" name="Int. J. Syst. Evol. Microbiol.">
        <title>&lt;i&gt;Holtiella tumoricola&lt;/i&gt; gen. nov. sp. nov., isolated from a human clinical sample.</title>
        <authorList>
            <person name="Allen-Vercoe E."/>
            <person name="Daigneault M.C."/>
            <person name="Vancuren S.J."/>
            <person name="Cochrane K."/>
            <person name="O'Neal L.L."/>
            <person name="Sankaranarayanan K."/>
            <person name="Lawson P.A."/>
        </authorList>
    </citation>
    <scope>NUCLEOTIDE SEQUENCE</scope>
    <source>
        <strain evidence="2">CC70A</strain>
    </source>
</reference>
<name>A0AA42IZ42_9FIRM</name>
<accession>A0AA42IZ42</accession>
<keyword evidence="1" id="KW-0472">Membrane</keyword>
<gene>
    <name evidence="2" type="ORF">PBV87_01100</name>
</gene>
<evidence type="ECO:0000313" key="2">
    <source>
        <dbReference type="EMBL" id="MDA3730111.1"/>
    </source>
</evidence>
<evidence type="ECO:0000313" key="3">
    <source>
        <dbReference type="Proteomes" id="UP001169242"/>
    </source>
</evidence>
<evidence type="ECO:0000256" key="1">
    <source>
        <dbReference type="SAM" id="Phobius"/>
    </source>
</evidence>
<keyword evidence="1" id="KW-0812">Transmembrane</keyword>
<protein>
    <submittedName>
        <fullName evidence="2">Uncharacterized protein</fullName>
    </submittedName>
</protein>
<comment type="caution">
    <text evidence="2">The sequence shown here is derived from an EMBL/GenBank/DDBJ whole genome shotgun (WGS) entry which is preliminary data.</text>
</comment>
<proteinExistence type="predicted"/>
<feature type="transmembrane region" description="Helical" evidence="1">
    <location>
        <begin position="59"/>
        <end position="78"/>
    </location>
</feature>
<dbReference type="RefSeq" id="WP_271010840.1">
    <property type="nucleotide sequence ID" value="NZ_JAQIFT010000007.1"/>
</dbReference>
<dbReference type="EMBL" id="JAQIFT010000007">
    <property type="protein sequence ID" value="MDA3730111.1"/>
    <property type="molecule type" value="Genomic_DNA"/>
</dbReference>
<keyword evidence="1" id="KW-1133">Transmembrane helix</keyword>
<keyword evidence="3" id="KW-1185">Reference proteome</keyword>
<feature type="transmembrane region" description="Helical" evidence="1">
    <location>
        <begin position="12"/>
        <end position="32"/>
    </location>
</feature>
<sequence length="81" mass="9412">MKRKWDFVKTPGEWIGITCIGMSLISVLMMYIQQCNYWNDVVELFCLGGGLLLTYKEGIWVKVLAGTFYFIFIVFIIGEFI</sequence>